<dbReference type="EMBL" id="LAZR01036857">
    <property type="protein sequence ID" value="KKL23759.1"/>
    <property type="molecule type" value="Genomic_DNA"/>
</dbReference>
<reference evidence="1" key="1">
    <citation type="journal article" date="2015" name="Nature">
        <title>Complex archaea that bridge the gap between prokaryotes and eukaryotes.</title>
        <authorList>
            <person name="Spang A."/>
            <person name="Saw J.H."/>
            <person name="Jorgensen S.L."/>
            <person name="Zaremba-Niedzwiedzka K."/>
            <person name="Martijn J."/>
            <person name="Lind A.E."/>
            <person name="van Eijk R."/>
            <person name="Schleper C."/>
            <person name="Guy L."/>
            <person name="Ettema T.J."/>
        </authorList>
    </citation>
    <scope>NUCLEOTIDE SEQUENCE</scope>
</reference>
<protein>
    <submittedName>
        <fullName evidence="1">Uncharacterized protein</fullName>
    </submittedName>
</protein>
<proteinExistence type="predicted"/>
<accession>A0A0F9BPF6</accession>
<evidence type="ECO:0000313" key="1">
    <source>
        <dbReference type="EMBL" id="KKL23759.1"/>
    </source>
</evidence>
<feature type="non-terminal residue" evidence="1">
    <location>
        <position position="87"/>
    </location>
</feature>
<gene>
    <name evidence="1" type="ORF">LCGC14_2422210</name>
</gene>
<comment type="caution">
    <text evidence="1">The sequence shown here is derived from an EMBL/GenBank/DDBJ whole genome shotgun (WGS) entry which is preliminary data.</text>
</comment>
<sequence length="87" mass="10180">MKRSFQRFVRKLDKIELRQLIEERALALHVSLRDLYEGPGRAPSITAARRDVYSWLYERGKGVREIARLFDRAPSGVGRFLRMGDKC</sequence>
<dbReference type="AlphaFoldDB" id="A0A0F9BPF6"/>
<name>A0A0F9BPF6_9ZZZZ</name>
<organism evidence="1">
    <name type="scientific">marine sediment metagenome</name>
    <dbReference type="NCBI Taxonomy" id="412755"/>
    <lineage>
        <taxon>unclassified sequences</taxon>
        <taxon>metagenomes</taxon>
        <taxon>ecological metagenomes</taxon>
    </lineage>
</organism>